<dbReference type="eggNOG" id="COG0456">
    <property type="taxonomic scope" value="Bacteria"/>
</dbReference>
<proteinExistence type="predicted"/>
<dbReference type="Gene3D" id="1.10.1780.10">
    <property type="entry name" value="Clp, N-terminal domain"/>
    <property type="match status" value="1"/>
</dbReference>
<organism evidence="2 3">
    <name type="scientific">Lysinibacillus sphaericus OT4b.31</name>
    <dbReference type="NCBI Taxonomy" id="1285586"/>
    <lineage>
        <taxon>Bacteria</taxon>
        <taxon>Bacillati</taxon>
        <taxon>Bacillota</taxon>
        <taxon>Bacilli</taxon>
        <taxon>Bacillales</taxon>
        <taxon>Bacillaceae</taxon>
        <taxon>Lysinibacillus</taxon>
    </lineage>
</organism>
<evidence type="ECO:0000259" key="1">
    <source>
        <dbReference type="PROSITE" id="PS51186"/>
    </source>
</evidence>
<sequence>MTQSIVKVTNRMLSIMTRAEKEAELSKYKMLQPVHLLIACLDEKGGALGEISLKCTLEVASLRILADELCKDSNQNTAKCNFFNVPVTEEVLTVLEVAFRYMKRYKQVYMNEGHLLKALMTTNMLDHHFVSEENKKLLLSLGATSRDMISHLGNYTFPQVNSTIIRKVNPNDANDLIHFVEHQFSKQWSETIRNAFLLEEPSVYIAFDCKGEIVGFAAFDVFENRKCYFGPMGVSESNRVKGIGYSLLHHCLKDMHDIGYEYAIIGGAGPIEFYEKACNAVVIPTA</sequence>
<dbReference type="GO" id="GO:0016747">
    <property type="term" value="F:acyltransferase activity, transferring groups other than amino-acyl groups"/>
    <property type="evidence" value="ECO:0007669"/>
    <property type="project" value="InterPro"/>
</dbReference>
<comment type="caution">
    <text evidence="2">The sequence shown here is derived from an EMBL/GenBank/DDBJ whole genome shotgun (WGS) entry which is preliminary data.</text>
</comment>
<dbReference type="PATRIC" id="fig|1285586.5.peg.1975"/>
<dbReference type="HOGENOM" id="CLU_084412_0_0_9"/>
<dbReference type="SUPFAM" id="SSF55729">
    <property type="entry name" value="Acyl-CoA N-acyltransferases (Nat)"/>
    <property type="match status" value="1"/>
</dbReference>
<dbReference type="Proteomes" id="UP000013911">
    <property type="component" value="Unassembled WGS sequence"/>
</dbReference>
<protein>
    <submittedName>
        <fullName evidence="2">Integral membrane protein</fullName>
    </submittedName>
</protein>
<dbReference type="InterPro" id="IPR016181">
    <property type="entry name" value="Acyl_CoA_acyltransferase"/>
</dbReference>
<dbReference type="Gene3D" id="3.40.630.30">
    <property type="match status" value="1"/>
</dbReference>
<dbReference type="EMBL" id="AQPX01000017">
    <property type="protein sequence ID" value="EON72414.1"/>
    <property type="molecule type" value="Genomic_DNA"/>
</dbReference>
<dbReference type="SUPFAM" id="SSF81923">
    <property type="entry name" value="Double Clp-N motif"/>
    <property type="match status" value="1"/>
</dbReference>
<dbReference type="Pfam" id="PF02861">
    <property type="entry name" value="Clp_N"/>
    <property type="match status" value="1"/>
</dbReference>
<evidence type="ECO:0000313" key="3">
    <source>
        <dbReference type="Proteomes" id="UP000013911"/>
    </source>
</evidence>
<dbReference type="InterPro" id="IPR004176">
    <property type="entry name" value="Clp_R_N"/>
</dbReference>
<evidence type="ECO:0000313" key="2">
    <source>
        <dbReference type="EMBL" id="EON72414.1"/>
    </source>
</evidence>
<dbReference type="InterPro" id="IPR000182">
    <property type="entry name" value="GNAT_dom"/>
</dbReference>
<dbReference type="InterPro" id="IPR036628">
    <property type="entry name" value="Clp_N_dom_sf"/>
</dbReference>
<dbReference type="Pfam" id="PF00583">
    <property type="entry name" value="Acetyltransf_1"/>
    <property type="match status" value="1"/>
</dbReference>
<reference evidence="2 3" key="1">
    <citation type="submission" date="2013-04" db="EMBL/GenBank/DDBJ databases">
        <title>Draft genome of the heavy metal tolerant bacterium Lysinibacillus sphaericus strain OT4b.31.</title>
        <authorList>
            <person name="Pena-Montenegro T.D."/>
            <person name="Dussan J."/>
        </authorList>
    </citation>
    <scope>NUCLEOTIDE SEQUENCE [LARGE SCALE GENOMIC DNA]</scope>
    <source>
        <strain evidence="2 3">OT4b.31</strain>
    </source>
</reference>
<dbReference type="CDD" id="cd04301">
    <property type="entry name" value="NAT_SF"/>
    <property type="match status" value="1"/>
</dbReference>
<feature type="domain" description="N-acetyltransferase" evidence="1">
    <location>
        <begin position="163"/>
        <end position="286"/>
    </location>
</feature>
<name>R7ZEG4_LYSSH</name>
<dbReference type="PROSITE" id="PS51186">
    <property type="entry name" value="GNAT"/>
    <property type="match status" value="1"/>
</dbReference>
<gene>
    <name evidence="2" type="ORF">H131_09753</name>
</gene>
<accession>R7ZEG4</accession>
<dbReference type="AlphaFoldDB" id="R7ZEG4"/>
<dbReference type="RefSeq" id="WP_010858899.1">
    <property type="nucleotide sequence ID" value="NZ_KB933398.1"/>
</dbReference>